<dbReference type="HOGENOM" id="CLU_005070_4_0_0"/>
<reference evidence="10 11" key="1">
    <citation type="journal article" date="2009" name="Stand. Genomic Sci.">
        <title>Complete genome sequence of Streptobacillus moniliformis type strain (9901T).</title>
        <authorList>
            <person name="Nolan M."/>
            <person name="Gronow S."/>
            <person name="Lapidus A."/>
            <person name="Ivanova N."/>
            <person name="Copeland A."/>
            <person name="Lucas S."/>
            <person name="Del Rio T.G."/>
            <person name="Chen F."/>
            <person name="Tice H."/>
            <person name="Pitluck S."/>
            <person name="Cheng J.F."/>
            <person name="Sims D."/>
            <person name="Meincke L."/>
            <person name="Bruce D."/>
            <person name="Goodwin L."/>
            <person name="Brettin T."/>
            <person name="Han C."/>
            <person name="Detter J.C."/>
            <person name="Ovchinikova G."/>
            <person name="Pati A."/>
            <person name="Mavromatis K."/>
            <person name="Mikhailova N."/>
            <person name="Chen A."/>
            <person name="Palaniappan K."/>
            <person name="Land M."/>
            <person name="Hauser L."/>
            <person name="Chang Y.J."/>
            <person name="Jeffries C.D."/>
            <person name="Rohde M."/>
            <person name="Sproer C."/>
            <person name="Goker M."/>
            <person name="Bristow J."/>
            <person name="Eisen J.A."/>
            <person name="Markowitz V."/>
            <person name="Hugenholtz P."/>
            <person name="Kyrpides N.C."/>
            <person name="Klenk H.P."/>
            <person name="Chain P."/>
        </authorList>
    </citation>
    <scope>NUCLEOTIDE SEQUENCE [LARGE SCALE GENOMIC DNA]</scope>
    <source>
        <strain evidence="11">ATCC 14647 / DSM 12112 / NCTC 10651 / 9901</strain>
    </source>
</reference>
<dbReference type="SMART" id="SM00382">
    <property type="entry name" value="AAA"/>
    <property type="match status" value="2"/>
</dbReference>
<sequence>MKNFTRKAMEAIENTVKFAMNFKSSNVRLEHLMLELVSNDETTVSVLNKVGVDRNELQQNIYTKLDSMPKISGGEISYSQEFTTMLNDASNMANSGGHEYVSVVFLLKAMLKINDFGLDFKKINETLDNMMEGRKVNSDGFEESLESLEKYGRDLVKLASQGKLDPVIGRDNEIRRLIQILSRRNKNNPMIIGEPGVGKTALVEGLAQRIFSGDVPDNLKDKTVFSLDMGALIAGAKYQGEFEERLKAVVDTLEKNEGKIILFIDEIHNIVGAGGNNGAMNASNLLKPMLARGEIEVIGATTLAEYRKYIEKDAALERRFQPIQVFEPGVDDAVSILRGLKEKFEQYHGIRISDNAIVAAATMSDRYIQDRFLPDKAIDLIDEACAKVKTEINSVPVELDEINRKYAQLEIEREALKKEEDEVSIKRLKDIIKEIEELGEEKRVLTLNWNAEKENVLELKRLKQELDDAKVKLEETKRVADYAKAAEYEYGIIPEIERKLNEIRDKSEKNSLVSQIIGKEQIAEIVGKWTGIPVGKLVQSENEKILSLEEYMKKSVIGQDEAILAISDTILRSRAGLKDINRPIGSFMFLGPTGVGKTYVTKKLAQNLFDDENAIIRIDMSEYMEKHSVARLIGAPPGYVGYEEGGQLTEKVRRKPYSVILLDEIEKAHPDVFNVLLQVLDDGRLTDGKGRLVDFKNTLIIMTSNIGSHFILDGKSELVMEELKTRFKPEFLNRIDEIITFKSLGEAAIKNIVRLELEKMNDKLKDRMINIVYGEDVIDYVFKNAYDENYGARPIKRFIQKQIETDLSKLILKENINGNVDIKVDVSEDGLEFKKILT</sequence>
<dbReference type="Pfam" id="PF17871">
    <property type="entry name" value="AAA_lid_9"/>
    <property type="match status" value="1"/>
</dbReference>
<dbReference type="InterPro" id="IPR028299">
    <property type="entry name" value="ClpA/B_CS2"/>
</dbReference>
<feature type="coiled-coil region" evidence="8">
    <location>
        <begin position="399"/>
        <end position="479"/>
    </location>
</feature>
<dbReference type="InterPro" id="IPR019489">
    <property type="entry name" value="Clp_ATPase_C"/>
</dbReference>
<dbReference type="GO" id="GO:0016887">
    <property type="term" value="F:ATP hydrolysis activity"/>
    <property type="evidence" value="ECO:0007669"/>
    <property type="project" value="InterPro"/>
</dbReference>
<proteinExistence type="inferred from homology"/>
<evidence type="ECO:0000256" key="2">
    <source>
        <dbReference type="ARBA" id="ARBA00022737"/>
    </source>
</evidence>
<dbReference type="Proteomes" id="UP000002072">
    <property type="component" value="Chromosome"/>
</dbReference>
<dbReference type="GO" id="GO:0034605">
    <property type="term" value="P:cellular response to heat"/>
    <property type="evidence" value="ECO:0007669"/>
    <property type="project" value="TreeGrafter"/>
</dbReference>
<evidence type="ECO:0000313" key="10">
    <source>
        <dbReference type="EMBL" id="ACZ01806.1"/>
    </source>
</evidence>
<keyword evidence="2 7" id="KW-0677">Repeat</keyword>
<evidence type="ECO:0000313" key="11">
    <source>
        <dbReference type="Proteomes" id="UP000002072"/>
    </source>
</evidence>
<dbReference type="Pfam" id="PF10431">
    <property type="entry name" value="ClpB_D2-small"/>
    <property type="match status" value="1"/>
</dbReference>
<keyword evidence="3" id="KW-0547">Nucleotide-binding</keyword>
<dbReference type="SUPFAM" id="SSF81923">
    <property type="entry name" value="Double Clp-N motif"/>
    <property type="match status" value="1"/>
</dbReference>
<dbReference type="PANTHER" id="PTHR11638:SF18">
    <property type="entry name" value="HEAT SHOCK PROTEIN 104"/>
    <property type="match status" value="1"/>
</dbReference>
<dbReference type="Gene3D" id="3.40.50.300">
    <property type="entry name" value="P-loop containing nucleotide triphosphate hydrolases"/>
    <property type="match status" value="3"/>
</dbReference>
<dbReference type="SUPFAM" id="SSF52540">
    <property type="entry name" value="P-loop containing nucleoside triphosphate hydrolases"/>
    <property type="match status" value="2"/>
</dbReference>
<dbReference type="InterPro" id="IPR003593">
    <property type="entry name" value="AAA+_ATPase"/>
</dbReference>
<keyword evidence="8" id="KW-0175">Coiled coil</keyword>
<evidence type="ECO:0000256" key="1">
    <source>
        <dbReference type="ARBA" id="ARBA00008675"/>
    </source>
</evidence>
<dbReference type="PROSITE" id="PS00871">
    <property type="entry name" value="CLPAB_2"/>
    <property type="match status" value="1"/>
</dbReference>
<dbReference type="CDD" id="cd19499">
    <property type="entry name" value="RecA-like_ClpB_Hsp104-like"/>
    <property type="match status" value="1"/>
</dbReference>
<dbReference type="STRING" id="519441.Smon_1361"/>
<gene>
    <name evidence="10" type="ordered locus">Smon_1361</name>
</gene>
<dbReference type="SMART" id="SM01086">
    <property type="entry name" value="ClpB_D2-small"/>
    <property type="match status" value="1"/>
</dbReference>
<dbReference type="InterPro" id="IPR036628">
    <property type="entry name" value="Clp_N_dom_sf"/>
</dbReference>
<dbReference type="GO" id="GO:0005524">
    <property type="term" value="F:ATP binding"/>
    <property type="evidence" value="ECO:0007669"/>
    <property type="project" value="UniProtKB-KW"/>
</dbReference>
<evidence type="ECO:0000256" key="5">
    <source>
        <dbReference type="ARBA" id="ARBA00023186"/>
    </source>
</evidence>
<dbReference type="Gene3D" id="1.10.8.60">
    <property type="match status" value="1"/>
</dbReference>
<dbReference type="FunFam" id="3.40.50.300:FF:000010">
    <property type="entry name" value="Chaperone clpB 1, putative"/>
    <property type="match status" value="1"/>
</dbReference>
<dbReference type="RefSeq" id="WP_012859352.1">
    <property type="nucleotide sequence ID" value="NC_013515.1"/>
</dbReference>
<keyword evidence="11" id="KW-1185">Reference proteome</keyword>
<dbReference type="Pfam" id="PF07724">
    <property type="entry name" value="AAA_2"/>
    <property type="match status" value="1"/>
</dbReference>
<dbReference type="InterPro" id="IPR041546">
    <property type="entry name" value="ClpA/ClpB_AAA_lid"/>
</dbReference>
<dbReference type="GeneID" id="29673425"/>
<dbReference type="PANTHER" id="PTHR11638">
    <property type="entry name" value="ATP-DEPENDENT CLP PROTEASE"/>
    <property type="match status" value="1"/>
</dbReference>
<dbReference type="FunFam" id="3.40.50.300:FF:000120">
    <property type="entry name" value="ATP-dependent chaperone ClpB"/>
    <property type="match status" value="1"/>
</dbReference>
<keyword evidence="4" id="KW-0067">ATP-binding</keyword>
<dbReference type="InterPro" id="IPR027417">
    <property type="entry name" value="P-loop_NTPase"/>
</dbReference>
<comment type="similarity">
    <text evidence="1">Belongs to the ClpA/ClpB family.</text>
</comment>
<evidence type="ECO:0000256" key="7">
    <source>
        <dbReference type="PROSITE-ProRule" id="PRU01251"/>
    </source>
</evidence>
<accession>D1AVP6</accession>
<evidence type="ECO:0000256" key="8">
    <source>
        <dbReference type="SAM" id="Coils"/>
    </source>
</evidence>
<dbReference type="OrthoDB" id="9803641at2"/>
<evidence type="ECO:0000259" key="9">
    <source>
        <dbReference type="PROSITE" id="PS51903"/>
    </source>
</evidence>
<dbReference type="PRINTS" id="PR00300">
    <property type="entry name" value="CLPPROTEASEA"/>
</dbReference>
<evidence type="ECO:0000256" key="3">
    <source>
        <dbReference type="ARBA" id="ARBA00022741"/>
    </source>
</evidence>
<dbReference type="eggNOG" id="COG0542">
    <property type="taxonomic scope" value="Bacteria"/>
</dbReference>
<keyword evidence="5" id="KW-0143">Chaperone</keyword>
<dbReference type="FunFam" id="3.40.50.300:FF:000025">
    <property type="entry name" value="ATP-dependent Clp protease subunit"/>
    <property type="match status" value="1"/>
</dbReference>
<dbReference type="AlphaFoldDB" id="D1AVP6"/>
<dbReference type="Pfam" id="PF02861">
    <property type="entry name" value="Clp_N"/>
    <property type="match status" value="1"/>
</dbReference>
<dbReference type="InterPro" id="IPR001270">
    <property type="entry name" value="ClpA/B"/>
</dbReference>
<dbReference type="EMBL" id="CP001779">
    <property type="protein sequence ID" value="ACZ01806.1"/>
    <property type="molecule type" value="Genomic_DNA"/>
</dbReference>
<dbReference type="Pfam" id="PF00004">
    <property type="entry name" value="AAA"/>
    <property type="match status" value="1"/>
</dbReference>
<organism evidence="10 11">
    <name type="scientific">Streptobacillus moniliformis (strain ATCC 14647 / DSM 12112 / NCTC 10651 / 9901)</name>
    <dbReference type="NCBI Taxonomy" id="519441"/>
    <lineage>
        <taxon>Bacteria</taxon>
        <taxon>Fusobacteriati</taxon>
        <taxon>Fusobacteriota</taxon>
        <taxon>Fusobacteriia</taxon>
        <taxon>Fusobacteriales</taxon>
        <taxon>Leptotrichiaceae</taxon>
        <taxon>Streptobacillus</taxon>
    </lineage>
</organism>
<evidence type="ECO:0000256" key="4">
    <source>
        <dbReference type="ARBA" id="ARBA00022840"/>
    </source>
</evidence>
<dbReference type="KEGG" id="smf:Smon_1361"/>
<dbReference type="GO" id="GO:0005737">
    <property type="term" value="C:cytoplasm"/>
    <property type="evidence" value="ECO:0007669"/>
    <property type="project" value="TreeGrafter"/>
</dbReference>
<evidence type="ECO:0000256" key="6">
    <source>
        <dbReference type="ARBA" id="ARBA00026057"/>
    </source>
</evidence>
<dbReference type="InterPro" id="IPR050130">
    <property type="entry name" value="ClpA_ClpB"/>
</dbReference>
<dbReference type="CDD" id="cd00009">
    <property type="entry name" value="AAA"/>
    <property type="match status" value="1"/>
</dbReference>
<name>D1AVP6_STRM9</name>
<dbReference type="Gene3D" id="1.10.1780.10">
    <property type="entry name" value="Clp, N-terminal domain"/>
    <property type="match status" value="1"/>
</dbReference>
<dbReference type="InterPro" id="IPR003959">
    <property type="entry name" value="ATPase_AAA_core"/>
</dbReference>
<comment type="subunit">
    <text evidence="6">Homohexamer. The oligomerization is ATP-dependent.</text>
</comment>
<protein>
    <submittedName>
        <fullName evidence="10">ATPase AAA-2 domain protein</fullName>
    </submittedName>
</protein>
<dbReference type="PROSITE" id="PS51903">
    <property type="entry name" value="CLP_R"/>
    <property type="match status" value="1"/>
</dbReference>
<dbReference type="InterPro" id="IPR004176">
    <property type="entry name" value="Clp_R_N"/>
</dbReference>
<feature type="domain" description="Clp R" evidence="9">
    <location>
        <begin position="1"/>
        <end position="151"/>
    </location>
</feature>